<gene>
    <name evidence="9 11" type="primary">cysQ</name>
    <name evidence="11" type="ORF">GTK09_10765</name>
</gene>
<dbReference type="RefSeq" id="WP_163463160.1">
    <property type="nucleotide sequence ID" value="NZ_JAAAMG010000007.1"/>
</dbReference>
<evidence type="ECO:0000256" key="9">
    <source>
        <dbReference type="HAMAP-Rule" id="MF_02095"/>
    </source>
</evidence>
<dbReference type="InterPro" id="IPR020550">
    <property type="entry name" value="Inositol_monophosphatase_CS"/>
</dbReference>
<comment type="similarity">
    <text evidence="2 9">Belongs to the inositol monophosphatase superfamily. CysQ family.</text>
</comment>
<feature type="binding site" evidence="10">
    <location>
        <position position="82"/>
    </location>
    <ligand>
        <name>Mg(2+)</name>
        <dbReference type="ChEBI" id="CHEBI:18420"/>
        <label>1</label>
        <note>catalytic</note>
    </ligand>
</feature>
<dbReference type="Gene3D" id="3.40.190.80">
    <property type="match status" value="1"/>
</dbReference>
<keyword evidence="5 9" id="KW-0479">Metal-binding</keyword>
<evidence type="ECO:0000256" key="6">
    <source>
        <dbReference type="ARBA" id="ARBA00022801"/>
    </source>
</evidence>
<dbReference type="InterPro" id="IPR020583">
    <property type="entry name" value="Inositol_monoP_metal-BS"/>
</dbReference>
<comment type="subcellular location">
    <subcellularLocation>
        <location evidence="9">Cell inner membrane</location>
        <topology evidence="9">Peripheral membrane protein</topology>
        <orientation evidence="9">Cytoplasmic side</orientation>
    </subcellularLocation>
</comment>
<dbReference type="GO" id="GO:0050427">
    <property type="term" value="P:3'-phosphoadenosine 5'-phosphosulfate metabolic process"/>
    <property type="evidence" value="ECO:0007669"/>
    <property type="project" value="TreeGrafter"/>
</dbReference>
<dbReference type="GO" id="GO:0005886">
    <property type="term" value="C:plasma membrane"/>
    <property type="evidence" value="ECO:0007669"/>
    <property type="project" value="UniProtKB-SubCell"/>
</dbReference>
<keyword evidence="3 9" id="KW-1003">Cell membrane</keyword>
<dbReference type="GO" id="GO:0008441">
    <property type="term" value="F:3'(2'),5'-bisphosphate nucleotidase activity"/>
    <property type="evidence" value="ECO:0007669"/>
    <property type="project" value="UniProtKB-UniRule"/>
</dbReference>
<dbReference type="GO" id="GO:0000103">
    <property type="term" value="P:sulfate assimilation"/>
    <property type="evidence" value="ECO:0007669"/>
    <property type="project" value="TreeGrafter"/>
</dbReference>
<feature type="binding site" evidence="10">
    <location>
        <position position="85"/>
    </location>
    <ligand>
        <name>Mg(2+)</name>
        <dbReference type="ChEBI" id="CHEBI:18420"/>
        <label>1</label>
        <note>catalytic</note>
    </ligand>
</feature>
<keyword evidence="4 9" id="KW-0997">Cell inner membrane</keyword>
<evidence type="ECO:0000313" key="11">
    <source>
        <dbReference type="EMBL" id="NDW04912.1"/>
    </source>
</evidence>
<comment type="catalytic activity">
    <reaction evidence="1 9">
        <text>adenosine 3',5'-bisphosphate + H2O = AMP + phosphate</text>
        <dbReference type="Rhea" id="RHEA:10040"/>
        <dbReference type="ChEBI" id="CHEBI:15377"/>
        <dbReference type="ChEBI" id="CHEBI:43474"/>
        <dbReference type="ChEBI" id="CHEBI:58343"/>
        <dbReference type="ChEBI" id="CHEBI:456215"/>
        <dbReference type="EC" id="3.1.3.7"/>
    </reaction>
</comment>
<dbReference type="InterPro" id="IPR006240">
    <property type="entry name" value="CysQ"/>
</dbReference>
<dbReference type="PROSITE" id="PS00629">
    <property type="entry name" value="IMP_1"/>
    <property type="match status" value="1"/>
</dbReference>
<name>A0A6N9T2V2_9HYPH</name>
<feature type="binding site" evidence="9">
    <location>
        <position position="82"/>
    </location>
    <ligand>
        <name>Mg(2+)</name>
        <dbReference type="ChEBI" id="CHEBI:18420"/>
        <label>2</label>
    </ligand>
</feature>
<evidence type="ECO:0000256" key="1">
    <source>
        <dbReference type="ARBA" id="ARBA00001625"/>
    </source>
</evidence>
<organism evidence="11 12">
    <name type="scientific">Jiella pacifica</name>
    <dbReference type="NCBI Taxonomy" id="2696469"/>
    <lineage>
        <taxon>Bacteria</taxon>
        <taxon>Pseudomonadati</taxon>
        <taxon>Pseudomonadota</taxon>
        <taxon>Alphaproteobacteria</taxon>
        <taxon>Hyphomicrobiales</taxon>
        <taxon>Aurantimonadaceae</taxon>
        <taxon>Jiella</taxon>
    </lineage>
</organism>
<dbReference type="PRINTS" id="PR00377">
    <property type="entry name" value="IMPHPHTASES"/>
</dbReference>
<feature type="binding site" evidence="9">
    <location>
        <position position="211"/>
    </location>
    <ligand>
        <name>Mg(2+)</name>
        <dbReference type="ChEBI" id="CHEBI:18420"/>
        <label>2</label>
    </ligand>
</feature>
<feature type="binding site" evidence="9">
    <location>
        <position position="85"/>
    </location>
    <ligand>
        <name>Mg(2+)</name>
        <dbReference type="ChEBI" id="CHEBI:18420"/>
        <label>2</label>
    </ligand>
</feature>
<feature type="binding site" evidence="9">
    <location>
        <position position="63"/>
    </location>
    <ligand>
        <name>substrate</name>
    </ligand>
</feature>
<feature type="binding site" evidence="10">
    <location>
        <position position="211"/>
    </location>
    <ligand>
        <name>Mg(2+)</name>
        <dbReference type="ChEBI" id="CHEBI:18420"/>
        <label>1</label>
        <note>catalytic</note>
    </ligand>
</feature>
<feature type="binding site" evidence="10">
    <location>
        <position position="63"/>
    </location>
    <ligand>
        <name>Mg(2+)</name>
        <dbReference type="ChEBI" id="CHEBI:18420"/>
        <label>1</label>
        <note>catalytic</note>
    </ligand>
</feature>
<evidence type="ECO:0000256" key="10">
    <source>
        <dbReference type="PIRSR" id="PIRSR600760-2"/>
    </source>
</evidence>
<dbReference type="EC" id="3.1.3.7" evidence="9"/>
<dbReference type="Gene3D" id="3.30.540.10">
    <property type="entry name" value="Fructose-1,6-Bisphosphatase, subunit A, domain 1"/>
    <property type="match status" value="1"/>
</dbReference>
<comment type="function">
    <text evidence="9">Converts adenosine-3',5'-bisphosphate (PAP) to AMP.</text>
</comment>
<dbReference type="PROSITE" id="PS00630">
    <property type="entry name" value="IMP_2"/>
    <property type="match status" value="1"/>
</dbReference>
<feature type="binding site" evidence="9">
    <location>
        <position position="211"/>
    </location>
    <ligand>
        <name>substrate</name>
    </ligand>
</feature>
<dbReference type="Proteomes" id="UP000469011">
    <property type="component" value="Unassembled WGS sequence"/>
</dbReference>
<dbReference type="InterPro" id="IPR050725">
    <property type="entry name" value="CysQ/Inositol_MonoPase"/>
</dbReference>
<keyword evidence="6 9" id="KW-0378">Hydrolase</keyword>
<evidence type="ECO:0000313" key="12">
    <source>
        <dbReference type="Proteomes" id="UP000469011"/>
    </source>
</evidence>
<dbReference type="SUPFAM" id="SSF56655">
    <property type="entry name" value="Carbohydrate phosphatase"/>
    <property type="match status" value="1"/>
</dbReference>
<proteinExistence type="inferred from homology"/>
<dbReference type="HAMAP" id="MF_02095">
    <property type="entry name" value="CysQ"/>
    <property type="match status" value="1"/>
</dbReference>
<dbReference type="EMBL" id="JAAAMG010000007">
    <property type="protein sequence ID" value="NDW04912.1"/>
    <property type="molecule type" value="Genomic_DNA"/>
</dbReference>
<comment type="cofactor">
    <cofactor evidence="9 10">
        <name>Mg(2+)</name>
        <dbReference type="ChEBI" id="CHEBI:18420"/>
    </cofactor>
</comment>
<dbReference type="InterPro" id="IPR000760">
    <property type="entry name" value="Inositol_monophosphatase-like"/>
</dbReference>
<evidence type="ECO:0000256" key="3">
    <source>
        <dbReference type="ARBA" id="ARBA00022475"/>
    </source>
</evidence>
<evidence type="ECO:0000256" key="8">
    <source>
        <dbReference type="ARBA" id="ARBA00023136"/>
    </source>
</evidence>
<comment type="caution">
    <text evidence="11">The sequence shown here is derived from an EMBL/GenBank/DDBJ whole genome shotgun (WGS) entry which is preliminary data.</text>
</comment>
<dbReference type="GO" id="GO:0046854">
    <property type="term" value="P:phosphatidylinositol phosphate biosynthetic process"/>
    <property type="evidence" value="ECO:0007669"/>
    <property type="project" value="InterPro"/>
</dbReference>
<dbReference type="GO" id="GO:0000287">
    <property type="term" value="F:magnesium ion binding"/>
    <property type="evidence" value="ECO:0007669"/>
    <property type="project" value="UniProtKB-UniRule"/>
</dbReference>
<feature type="binding site" evidence="9">
    <location>
        <position position="84"/>
    </location>
    <ligand>
        <name>Mg(2+)</name>
        <dbReference type="ChEBI" id="CHEBI:18420"/>
        <label>1</label>
    </ligand>
</feature>
<protein>
    <recommendedName>
        <fullName evidence="9">3'(2'),5'-bisphosphate nucleotidase CysQ</fullName>
        <ecNumber evidence="9">3.1.3.7</ecNumber>
    </recommendedName>
    <alternativeName>
        <fullName evidence="9">3'(2'),5-bisphosphonucleoside 3'(2')-phosphohydrolase</fullName>
    </alternativeName>
    <alternativeName>
        <fullName evidence="9">3'-phosphoadenosine 5'-phosphate phosphatase</fullName>
        <shortName evidence="9">PAP phosphatase</shortName>
    </alternativeName>
</protein>
<evidence type="ECO:0000256" key="4">
    <source>
        <dbReference type="ARBA" id="ARBA00022519"/>
    </source>
</evidence>
<keyword evidence="12" id="KW-1185">Reference proteome</keyword>
<feature type="binding site" evidence="9">
    <location>
        <begin position="84"/>
        <end position="87"/>
    </location>
    <ligand>
        <name>substrate</name>
    </ligand>
</feature>
<sequence length="269" mass="28587">MTLAELIAIALLGGEEVLAVYATPFDAKTKADASPVTQADLRCEAVMKPLLAELSPDVVIVAEEAVSAGDMPAEAERLFLVDPLDGTKEFVNRNGDFTVNIALVENGVPTAGVVYAPAIGKLWAGSAREGASMADVVDGRLVTQRKIVARKAPDRLVAVASRSHGSAETEEWLKRHEVERFVSRGSSLKFCLLAEGEADVYPRLGRTMEWDTAAGDAVLRAAGGIVTTLDGAPLVYGKRRQAEDVDFANPHFVAFADPLLARTLAEDGA</sequence>
<evidence type="ECO:0000256" key="2">
    <source>
        <dbReference type="ARBA" id="ARBA00005289"/>
    </source>
</evidence>
<feature type="binding site" evidence="9">
    <location>
        <position position="82"/>
    </location>
    <ligand>
        <name>Mg(2+)</name>
        <dbReference type="ChEBI" id="CHEBI:18420"/>
        <label>1</label>
    </ligand>
</feature>
<dbReference type="AlphaFoldDB" id="A0A6N9T2V2"/>
<reference evidence="11 12" key="1">
    <citation type="submission" date="2020-01" db="EMBL/GenBank/DDBJ databases">
        <title>Jiella pacifica sp. nov.</title>
        <authorList>
            <person name="Xue Z."/>
            <person name="Zhu S."/>
            <person name="Chen J."/>
            <person name="Yang J."/>
        </authorList>
    </citation>
    <scope>NUCLEOTIDE SEQUENCE [LARGE SCALE GENOMIC DNA]</scope>
    <source>
        <strain evidence="11 12">40Bstr34</strain>
    </source>
</reference>
<dbReference type="CDD" id="cd01638">
    <property type="entry name" value="CysQ"/>
    <property type="match status" value="1"/>
</dbReference>
<dbReference type="Pfam" id="PF00459">
    <property type="entry name" value="Inositol_P"/>
    <property type="match status" value="1"/>
</dbReference>
<evidence type="ECO:0000256" key="5">
    <source>
        <dbReference type="ARBA" id="ARBA00022723"/>
    </source>
</evidence>
<keyword evidence="7 9" id="KW-0460">Magnesium</keyword>
<keyword evidence="8 9" id="KW-0472">Membrane</keyword>
<dbReference type="PANTHER" id="PTHR43028">
    <property type="entry name" value="3'(2'),5'-BISPHOSPHATE NUCLEOTIDASE 1"/>
    <property type="match status" value="1"/>
</dbReference>
<evidence type="ECO:0000256" key="7">
    <source>
        <dbReference type="ARBA" id="ARBA00022842"/>
    </source>
</evidence>
<feature type="binding site" evidence="10">
    <location>
        <position position="84"/>
    </location>
    <ligand>
        <name>Mg(2+)</name>
        <dbReference type="ChEBI" id="CHEBI:18420"/>
        <label>1</label>
        <note>catalytic</note>
    </ligand>
</feature>
<accession>A0A6N9T2V2</accession>
<dbReference type="NCBIfam" id="TIGR01331">
    <property type="entry name" value="bisphos_cysQ"/>
    <property type="match status" value="1"/>
</dbReference>
<feature type="binding site" evidence="9">
    <location>
        <position position="63"/>
    </location>
    <ligand>
        <name>Mg(2+)</name>
        <dbReference type="ChEBI" id="CHEBI:18420"/>
        <label>1</label>
    </ligand>
</feature>
<dbReference type="PANTHER" id="PTHR43028:SF5">
    <property type="entry name" value="3'(2'),5'-BISPHOSPHATE NUCLEOTIDASE 1"/>
    <property type="match status" value="1"/>
</dbReference>